<dbReference type="PANTHER" id="PTHR44154:SF1">
    <property type="entry name" value="QUINONE OXIDOREDUCTASE"/>
    <property type="match status" value="1"/>
</dbReference>
<dbReference type="FunFam" id="3.40.50.720:FF:000244">
    <property type="entry name" value="quinone oxidoreductase"/>
    <property type="match status" value="1"/>
</dbReference>
<sequence>MTAFRAVFLLGKIQKGQRLLVHGASGGVGLAAVQMAAEEGVTVVGTAGTEESLEIVRQNGANEVFNHRTSGYIDELKRKYPDGFDLIVEMSAHTNLANDFELLAPKGQVAIVGNRGEVTINPRALMMKEASVFGVMLMNSITSDWLAASSHISRFFCTSKFRPVIARTYPLESLSSAHTDIMDSKDKFDANLPNLEKKEGLMSQECELEPAIDLIIIALHNTCNHWTIGTP</sequence>
<dbReference type="InterPro" id="IPR013149">
    <property type="entry name" value="ADH-like_C"/>
</dbReference>
<evidence type="ECO:0000259" key="2">
    <source>
        <dbReference type="Pfam" id="PF00107"/>
    </source>
</evidence>
<accession>A0AAD5N6M4</accession>
<dbReference type="Gene3D" id="3.40.50.720">
    <property type="entry name" value="NAD(P)-binding Rossmann-like Domain"/>
    <property type="match status" value="1"/>
</dbReference>
<dbReference type="GO" id="GO:0003730">
    <property type="term" value="F:mRNA 3'-UTR binding"/>
    <property type="evidence" value="ECO:0007669"/>
    <property type="project" value="TreeGrafter"/>
</dbReference>
<evidence type="ECO:0000256" key="1">
    <source>
        <dbReference type="ARBA" id="ARBA00022857"/>
    </source>
</evidence>
<dbReference type="SUPFAM" id="SSF51735">
    <property type="entry name" value="NAD(P)-binding Rossmann-fold domains"/>
    <property type="match status" value="1"/>
</dbReference>
<dbReference type="InterPro" id="IPR051603">
    <property type="entry name" value="Zinc-ADH_QOR/CCCR"/>
</dbReference>
<dbReference type="Gene3D" id="3.90.180.10">
    <property type="entry name" value="Medium-chain alcohol dehydrogenases, catalytic domain"/>
    <property type="match status" value="1"/>
</dbReference>
<dbReference type="GO" id="GO:0003960">
    <property type="term" value="F:quinone reductase (NADPH) activity"/>
    <property type="evidence" value="ECO:0007669"/>
    <property type="project" value="TreeGrafter"/>
</dbReference>
<gene>
    <name evidence="3" type="ORF">KIN20_022952</name>
</gene>
<evidence type="ECO:0000313" key="3">
    <source>
        <dbReference type="EMBL" id="KAJ1363157.1"/>
    </source>
</evidence>
<comment type="caution">
    <text evidence="3">The sequence shown here is derived from an EMBL/GenBank/DDBJ whole genome shotgun (WGS) entry which is preliminary data.</text>
</comment>
<evidence type="ECO:0000313" key="4">
    <source>
        <dbReference type="Proteomes" id="UP001196413"/>
    </source>
</evidence>
<proteinExistence type="predicted"/>
<dbReference type="Pfam" id="PF00107">
    <property type="entry name" value="ADH_zinc_N"/>
    <property type="match status" value="1"/>
</dbReference>
<keyword evidence="4" id="KW-1185">Reference proteome</keyword>
<protein>
    <recommendedName>
        <fullName evidence="2">Alcohol dehydrogenase-like C-terminal domain-containing protein</fullName>
    </recommendedName>
</protein>
<keyword evidence="1" id="KW-0521">NADP</keyword>
<dbReference type="GO" id="GO:0070402">
    <property type="term" value="F:NADPH binding"/>
    <property type="evidence" value="ECO:0007669"/>
    <property type="project" value="TreeGrafter"/>
</dbReference>
<name>A0AAD5N6M4_PARTN</name>
<dbReference type="PANTHER" id="PTHR44154">
    <property type="entry name" value="QUINONE OXIDOREDUCTASE"/>
    <property type="match status" value="1"/>
</dbReference>
<dbReference type="Proteomes" id="UP001196413">
    <property type="component" value="Unassembled WGS sequence"/>
</dbReference>
<dbReference type="AlphaFoldDB" id="A0AAD5N6M4"/>
<organism evidence="3 4">
    <name type="scientific">Parelaphostrongylus tenuis</name>
    <name type="common">Meningeal worm</name>
    <dbReference type="NCBI Taxonomy" id="148309"/>
    <lineage>
        <taxon>Eukaryota</taxon>
        <taxon>Metazoa</taxon>
        <taxon>Ecdysozoa</taxon>
        <taxon>Nematoda</taxon>
        <taxon>Chromadorea</taxon>
        <taxon>Rhabditida</taxon>
        <taxon>Rhabditina</taxon>
        <taxon>Rhabditomorpha</taxon>
        <taxon>Strongyloidea</taxon>
        <taxon>Metastrongylidae</taxon>
        <taxon>Parelaphostrongylus</taxon>
    </lineage>
</organism>
<dbReference type="GO" id="GO:0005829">
    <property type="term" value="C:cytosol"/>
    <property type="evidence" value="ECO:0007669"/>
    <property type="project" value="TreeGrafter"/>
</dbReference>
<reference evidence="3" key="1">
    <citation type="submission" date="2021-06" db="EMBL/GenBank/DDBJ databases">
        <title>Parelaphostrongylus tenuis whole genome reference sequence.</title>
        <authorList>
            <person name="Garwood T.J."/>
            <person name="Larsen P.A."/>
            <person name="Fountain-Jones N.M."/>
            <person name="Garbe J.R."/>
            <person name="Macchietto M.G."/>
            <person name="Kania S.A."/>
            <person name="Gerhold R.W."/>
            <person name="Richards J.E."/>
            <person name="Wolf T.M."/>
        </authorList>
    </citation>
    <scope>NUCLEOTIDE SEQUENCE</scope>
    <source>
        <strain evidence="3">MNPRO001-30</strain>
        <tissue evidence="3">Meninges</tissue>
    </source>
</reference>
<dbReference type="EMBL" id="JAHQIW010004628">
    <property type="protein sequence ID" value="KAJ1363157.1"/>
    <property type="molecule type" value="Genomic_DNA"/>
</dbReference>
<feature type="domain" description="Alcohol dehydrogenase-like C-terminal" evidence="2">
    <location>
        <begin position="27"/>
        <end position="150"/>
    </location>
</feature>
<dbReference type="InterPro" id="IPR036291">
    <property type="entry name" value="NAD(P)-bd_dom_sf"/>
</dbReference>